<dbReference type="SUPFAM" id="SSF56436">
    <property type="entry name" value="C-type lectin-like"/>
    <property type="match status" value="1"/>
</dbReference>
<keyword evidence="2" id="KW-0176">Collagen</keyword>
<dbReference type="EMBL" id="UYJE01000946">
    <property type="protein sequence ID" value="VDH97863.1"/>
    <property type="molecule type" value="Genomic_DNA"/>
</dbReference>
<feature type="compositionally biased region" description="Low complexity" evidence="3">
    <location>
        <begin position="193"/>
        <end position="207"/>
    </location>
</feature>
<feature type="signal peptide" evidence="4">
    <location>
        <begin position="1"/>
        <end position="21"/>
    </location>
</feature>
<evidence type="ECO:0000256" key="4">
    <source>
        <dbReference type="SAM" id="SignalP"/>
    </source>
</evidence>
<evidence type="ECO:0000313" key="6">
    <source>
        <dbReference type="EMBL" id="VDH97863.1"/>
    </source>
</evidence>
<accession>A0A8B6C091</accession>
<dbReference type="GO" id="GO:0031012">
    <property type="term" value="C:extracellular matrix"/>
    <property type="evidence" value="ECO:0007669"/>
    <property type="project" value="TreeGrafter"/>
</dbReference>
<feature type="region of interest" description="Disordered" evidence="3">
    <location>
        <begin position="64"/>
        <end position="252"/>
    </location>
</feature>
<evidence type="ECO:0000259" key="5">
    <source>
        <dbReference type="PROSITE" id="PS50041"/>
    </source>
</evidence>
<dbReference type="PANTHER" id="PTHR24023:SF1082">
    <property type="entry name" value="COLLAGEN TRIPLE HELIX REPEAT"/>
    <property type="match status" value="1"/>
</dbReference>
<dbReference type="PANTHER" id="PTHR24023">
    <property type="entry name" value="COLLAGEN ALPHA"/>
    <property type="match status" value="1"/>
</dbReference>
<gene>
    <name evidence="6" type="ORF">MGAL_10B020779</name>
</gene>
<evidence type="ECO:0000256" key="2">
    <source>
        <dbReference type="ARBA" id="ARBA00023119"/>
    </source>
</evidence>
<dbReference type="GO" id="GO:0005615">
    <property type="term" value="C:extracellular space"/>
    <property type="evidence" value="ECO:0007669"/>
    <property type="project" value="TreeGrafter"/>
</dbReference>
<evidence type="ECO:0000256" key="3">
    <source>
        <dbReference type="SAM" id="MobiDB-lite"/>
    </source>
</evidence>
<dbReference type="Pfam" id="PF01391">
    <property type="entry name" value="Collagen"/>
    <property type="match status" value="2"/>
</dbReference>
<dbReference type="InterPro" id="IPR008160">
    <property type="entry name" value="Collagen"/>
</dbReference>
<dbReference type="InterPro" id="IPR016186">
    <property type="entry name" value="C-type_lectin-like/link_sf"/>
</dbReference>
<feature type="domain" description="C-type lectin" evidence="5">
    <location>
        <begin position="268"/>
        <end position="388"/>
    </location>
</feature>
<feature type="compositionally biased region" description="Low complexity" evidence="3">
    <location>
        <begin position="178"/>
        <end position="187"/>
    </location>
</feature>
<evidence type="ECO:0000256" key="1">
    <source>
        <dbReference type="ARBA" id="ARBA00022837"/>
    </source>
</evidence>
<dbReference type="GO" id="GO:0005581">
    <property type="term" value="C:collagen trimer"/>
    <property type="evidence" value="ECO:0007669"/>
    <property type="project" value="UniProtKB-KW"/>
</dbReference>
<dbReference type="OrthoDB" id="5983381at2759"/>
<dbReference type="InterPro" id="IPR016187">
    <property type="entry name" value="CTDL_fold"/>
</dbReference>
<keyword evidence="7" id="KW-1185">Reference proteome</keyword>
<dbReference type="Pfam" id="PF00059">
    <property type="entry name" value="Lectin_C"/>
    <property type="match status" value="1"/>
</dbReference>
<dbReference type="InterPro" id="IPR050149">
    <property type="entry name" value="Collagen_superfamily"/>
</dbReference>
<dbReference type="Gene3D" id="3.10.100.10">
    <property type="entry name" value="Mannose-Binding Protein A, subunit A"/>
    <property type="match status" value="1"/>
</dbReference>
<feature type="compositionally biased region" description="Low complexity" evidence="3">
    <location>
        <begin position="132"/>
        <end position="151"/>
    </location>
</feature>
<name>A0A8B6C091_MYTGA</name>
<dbReference type="CDD" id="cd00037">
    <property type="entry name" value="CLECT"/>
    <property type="match status" value="1"/>
</dbReference>
<keyword evidence="1" id="KW-0106">Calcium</keyword>
<dbReference type="GO" id="GO:0030198">
    <property type="term" value="P:extracellular matrix organization"/>
    <property type="evidence" value="ECO:0007669"/>
    <property type="project" value="TreeGrafter"/>
</dbReference>
<organism evidence="6 7">
    <name type="scientific">Mytilus galloprovincialis</name>
    <name type="common">Mediterranean mussel</name>
    <dbReference type="NCBI Taxonomy" id="29158"/>
    <lineage>
        <taxon>Eukaryota</taxon>
        <taxon>Metazoa</taxon>
        <taxon>Spiralia</taxon>
        <taxon>Lophotrochozoa</taxon>
        <taxon>Mollusca</taxon>
        <taxon>Bivalvia</taxon>
        <taxon>Autobranchia</taxon>
        <taxon>Pteriomorphia</taxon>
        <taxon>Mytilida</taxon>
        <taxon>Mytiloidea</taxon>
        <taxon>Mytilidae</taxon>
        <taxon>Mytilinae</taxon>
        <taxon>Mytilus</taxon>
    </lineage>
</organism>
<reference evidence="6" key="1">
    <citation type="submission" date="2018-11" db="EMBL/GenBank/DDBJ databases">
        <authorList>
            <person name="Alioto T."/>
            <person name="Alioto T."/>
        </authorList>
    </citation>
    <scope>NUCLEOTIDE SEQUENCE</scope>
</reference>
<dbReference type="SMART" id="SM00034">
    <property type="entry name" value="CLECT"/>
    <property type="match status" value="1"/>
</dbReference>
<dbReference type="Proteomes" id="UP000596742">
    <property type="component" value="Unassembled WGS sequence"/>
</dbReference>
<proteinExistence type="predicted"/>
<comment type="caution">
    <text evidence="6">The sequence shown here is derived from an EMBL/GenBank/DDBJ whole genome shotgun (WGS) entry which is preliminary data.</text>
</comment>
<sequence length="399" mass="41027">MSIYMPLWYCIAALFAIQIGAKSTHEILGKLTEQQDRDEVVNRVKRYNNDNTDYVYVDFGQEQNKEIGVPGPPGKQGAQGMRGYPGQAGTPGSKGYKGDPGKTGRVGPRGFAGAPGPKGQMGDPGKTGKTGQIGSAGPPGQIGPIGHIGAPGMEGADVPSGANGSKGKQGRTGPPGPSGIIGLTGPLGPSGPTGPSGSSGETGTTGPKGAKGYSGDTGDQGNTGPRGESGQTGPPGSTGPKGDTGPPGPSAQCVPCPDGYSLLYNQTVSSNCYYYSETIEDTWESAQANCSNTDGAYLWRPNSEAEAEAVRDKLTIQLVTTNVWTGANDLDKNNTFEFVTDGGLFSFTAVPFGRASAAQPGLCVAIGDFFGWIWVQTDCDASRTFVCEVPTTCPVSVWP</sequence>
<dbReference type="PROSITE" id="PS50041">
    <property type="entry name" value="C_TYPE_LECTIN_2"/>
    <property type="match status" value="1"/>
</dbReference>
<dbReference type="GO" id="GO:0030020">
    <property type="term" value="F:extracellular matrix structural constituent conferring tensile strength"/>
    <property type="evidence" value="ECO:0007669"/>
    <property type="project" value="TreeGrafter"/>
</dbReference>
<feature type="chain" id="PRO_5032625514" description="C-type lectin domain-containing protein" evidence="4">
    <location>
        <begin position="22"/>
        <end position="399"/>
    </location>
</feature>
<keyword evidence="4" id="KW-0732">Signal</keyword>
<protein>
    <recommendedName>
        <fullName evidence="5">C-type lectin domain-containing protein</fullName>
    </recommendedName>
</protein>
<dbReference type="AlphaFoldDB" id="A0A8B6C091"/>
<evidence type="ECO:0000313" key="7">
    <source>
        <dbReference type="Proteomes" id="UP000596742"/>
    </source>
</evidence>
<dbReference type="InterPro" id="IPR001304">
    <property type="entry name" value="C-type_lectin-like"/>
</dbReference>
<feature type="compositionally biased region" description="Low complexity" evidence="3">
    <location>
        <begin position="228"/>
        <end position="244"/>
    </location>
</feature>